<keyword evidence="1" id="KW-0574">Periplasm</keyword>
<keyword evidence="1" id="KW-0732">Signal</keyword>
<proteinExistence type="inferred from homology"/>
<dbReference type="SUPFAM" id="SSF48452">
    <property type="entry name" value="TPR-like"/>
    <property type="match status" value="1"/>
</dbReference>
<comment type="function">
    <text evidence="1">Mediates coordination of peptidoglycan synthesis and outer membrane constriction during cell division.</text>
</comment>
<dbReference type="RefSeq" id="WP_133065565.1">
    <property type="nucleotide sequence ID" value="NZ_NOXU01000031.1"/>
</dbReference>
<dbReference type="InterPro" id="IPR014162">
    <property type="entry name" value="CpoB_C"/>
</dbReference>
<keyword evidence="5" id="KW-1185">Reference proteome</keyword>
<keyword evidence="2" id="KW-0802">TPR repeat</keyword>
<evidence type="ECO:0000256" key="2">
    <source>
        <dbReference type="PROSITE-ProRule" id="PRU00339"/>
    </source>
</evidence>
<feature type="compositionally biased region" description="Low complexity" evidence="3">
    <location>
        <begin position="137"/>
        <end position="168"/>
    </location>
</feature>
<dbReference type="OrthoDB" id="7185608at2"/>
<feature type="region of interest" description="Disordered" evidence="3">
    <location>
        <begin position="137"/>
        <end position="178"/>
    </location>
</feature>
<dbReference type="Pfam" id="PF13174">
    <property type="entry name" value="TPR_6"/>
    <property type="match status" value="2"/>
</dbReference>
<dbReference type="NCBIfam" id="TIGR02795">
    <property type="entry name" value="tol_pal_ybgF"/>
    <property type="match status" value="1"/>
</dbReference>
<dbReference type="AlphaFoldDB" id="A0A255YW34"/>
<organism evidence="4 5">
    <name type="scientific">Niveispirillum lacus</name>
    <dbReference type="NCBI Taxonomy" id="1981099"/>
    <lineage>
        <taxon>Bacteria</taxon>
        <taxon>Pseudomonadati</taxon>
        <taxon>Pseudomonadota</taxon>
        <taxon>Alphaproteobacteria</taxon>
        <taxon>Rhodospirillales</taxon>
        <taxon>Azospirillaceae</taxon>
        <taxon>Niveispirillum</taxon>
    </lineage>
</organism>
<dbReference type="InterPro" id="IPR011990">
    <property type="entry name" value="TPR-like_helical_dom_sf"/>
</dbReference>
<dbReference type="GO" id="GO:0043093">
    <property type="term" value="P:FtsZ-dependent cytokinesis"/>
    <property type="evidence" value="ECO:0007669"/>
    <property type="project" value="UniProtKB-UniRule"/>
</dbReference>
<dbReference type="HAMAP" id="MF_02066">
    <property type="entry name" value="CpoB"/>
    <property type="match status" value="1"/>
</dbReference>
<gene>
    <name evidence="4" type="primary">ygbF</name>
    <name evidence="1" type="synonym">cpoB</name>
    <name evidence="4" type="ORF">CHU95_17810</name>
</gene>
<dbReference type="Proteomes" id="UP000216998">
    <property type="component" value="Unassembled WGS sequence"/>
</dbReference>
<feature type="chain" id="PRO_5013416630" description="Cell division coordinator CpoB" evidence="1">
    <location>
        <begin position="35"/>
        <end position="306"/>
    </location>
</feature>
<comment type="caution">
    <text evidence="4">The sequence shown here is derived from an EMBL/GenBank/DDBJ whole genome shotgun (WGS) entry which is preliminary data.</text>
</comment>
<evidence type="ECO:0000256" key="3">
    <source>
        <dbReference type="SAM" id="MobiDB-lite"/>
    </source>
</evidence>
<dbReference type="Gene3D" id="1.25.40.10">
    <property type="entry name" value="Tetratricopeptide repeat domain"/>
    <property type="match status" value="1"/>
</dbReference>
<feature type="repeat" description="TPR" evidence="2">
    <location>
        <begin position="217"/>
        <end position="250"/>
    </location>
</feature>
<sequence precursor="true">MIRPLRSASPSPRRCLTVAAVALATVLGAMPAWGQSDPRDLANRLQRLENEVQTLNREVYRGGARPPAVGGAAPVMGGNVAADFEVRLQRLESEMQTLTGRYEEATFQVAQLREQLAKMQQDLEFRLARLEQGQAGGLTAAAPTPGAEPAPAADTASKPAAAPVAAATPPAPTNLPSGTVQEQYDLAFNLLREAQYERAETAFSAFIQANAASSLASNAQYWLGETYYVRGKYKEAAVAFAEGYQKYPKSQKAPDALLKLSLSLSAMKSNEDACAALTELNRAYRATAPQTILRRAEAERNRLKCK</sequence>
<dbReference type="PROSITE" id="PS50005">
    <property type="entry name" value="TPR"/>
    <property type="match status" value="1"/>
</dbReference>
<comment type="subcellular location">
    <subcellularLocation>
        <location evidence="1">Periplasm</location>
    </subcellularLocation>
</comment>
<comment type="similarity">
    <text evidence="1">Belongs to the CpoB family.</text>
</comment>
<keyword evidence="1" id="KW-0131">Cell cycle</keyword>
<evidence type="ECO:0000256" key="1">
    <source>
        <dbReference type="HAMAP-Rule" id="MF_02066"/>
    </source>
</evidence>
<evidence type="ECO:0000313" key="5">
    <source>
        <dbReference type="Proteomes" id="UP000216998"/>
    </source>
</evidence>
<dbReference type="GO" id="GO:0030288">
    <property type="term" value="C:outer membrane-bounded periplasmic space"/>
    <property type="evidence" value="ECO:0007669"/>
    <property type="project" value="UniProtKB-UniRule"/>
</dbReference>
<accession>A0A255YW34</accession>
<dbReference type="EMBL" id="NOXU01000031">
    <property type="protein sequence ID" value="OYQ32630.1"/>
    <property type="molecule type" value="Genomic_DNA"/>
</dbReference>
<protein>
    <recommendedName>
        <fullName evidence="1">Cell division coordinator CpoB</fullName>
    </recommendedName>
</protein>
<reference evidence="4 5" key="1">
    <citation type="submission" date="2017-07" db="EMBL/GenBank/DDBJ databases">
        <title>Niveispirillum cyanobacteriorum sp. nov., isolated from cyanobacterial aggregates in a eutrophic lake.</title>
        <authorList>
            <person name="Cai H."/>
        </authorList>
    </citation>
    <scope>NUCLEOTIDE SEQUENCE [LARGE SCALE GENOMIC DNA]</scope>
    <source>
        <strain evidence="5">TH1-14</strain>
    </source>
</reference>
<feature type="signal peptide" evidence="1">
    <location>
        <begin position="1"/>
        <end position="34"/>
    </location>
</feature>
<keyword evidence="1" id="KW-0132">Cell division</keyword>
<evidence type="ECO:0000313" key="4">
    <source>
        <dbReference type="EMBL" id="OYQ32630.1"/>
    </source>
</evidence>
<dbReference type="InterPro" id="IPR019734">
    <property type="entry name" value="TPR_rpt"/>
</dbReference>
<keyword evidence="1" id="KW-0175">Coiled coil</keyword>
<feature type="coiled-coil region" evidence="1">
    <location>
        <begin position="38"/>
        <end position="129"/>
    </location>
</feature>
<dbReference type="InterPro" id="IPR034706">
    <property type="entry name" value="CpoB"/>
</dbReference>
<name>A0A255YW34_9PROT</name>